<name>A0AA39HE63_9BILA</name>
<dbReference type="PANTHER" id="PTHR21724:SF109">
    <property type="entry name" value="SHKT DOMAIN-CONTAINING PROTEIN"/>
    <property type="match status" value="1"/>
</dbReference>
<dbReference type="Proteomes" id="UP001175271">
    <property type="component" value="Unassembled WGS sequence"/>
</dbReference>
<evidence type="ECO:0000256" key="2">
    <source>
        <dbReference type="SAM" id="SignalP"/>
    </source>
</evidence>
<dbReference type="AlphaFoldDB" id="A0AA39HE63"/>
<evidence type="ECO:0000256" key="1">
    <source>
        <dbReference type="SAM" id="MobiDB-lite"/>
    </source>
</evidence>
<dbReference type="EMBL" id="JAUCMV010000004">
    <property type="protein sequence ID" value="KAK0404181.1"/>
    <property type="molecule type" value="Genomic_DNA"/>
</dbReference>
<proteinExistence type="predicted"/>
<gene>
    <name evidence="4" type="ORF">QR680_017327</name>
</gene>
<evidence type="ECO:0000313" key="5">
    <source>
        <dbReference type="Proteomes" id="UP001175271"/>
    </source>
</evidence>
<keyword evidence="5" id="KW-1185">Reference proteome</keyword>
<dbReference type="Pfam" id="PF01549">
    <property type="entry name" value="ShK"/>
    <property type="match status" value="2"/>
</dbReference>
<feature type="region of interest" description="Disordered" evidence="1">
    <location>
        <begin position="46"/>
        <end position="65"/>
    </location>
</feature>
<evidence type="ECO:0000313" key="4">
    <source>
        <dbReference type="EMBL" id="KAK0404181.1"/>
    </source>
</evidence>
<accession>A0AA39HE63</accession>
<feature type="chain" id="PRO_5041446391" description="ShKT domain-containing protein" evidence="2">
    <location>
        <begin position="18"/>
        <end position="159"/>
    </location>
</feature>
<dbReference type="InterPro" id="IPR003582">
    <property type="entry name" value="ShKT_dom"/>
</dbReference>
<organism evidence="4 5">
    <name type="scientific">Steinernema hermaphroditum</name>
    <dbReference type="NCBI Taxonomy" id="289476"/>
    <lineage>
        <taxon>Eukaryota</taxon>
        <taxon>Metazoa</taxon>
        <taxon>Ecdysozoa</taxon>
        <taxon>Nematoda</taxon>
        <taxon>Chromadorea</taxon>
        <taxon>Rhabditida</taxon>
        <taxon>Tylenchina</taxon>
        <taxon>Panagrolaimomorpha</taxon>
        <taxon>Strongyloidoidea</taxon>
        <taxon>Steinernematidae</taxon>
        <taxon>Steinernema</taxon>
    </lineage>
</organism>
<comment type="caution">
    <text evidence="4">The sequence shown here is derived from an EMBL/GenBank/DDBJ whole genome shotgun (WGS) entry which is preliminary data.</text>
</comment>
<keyword evidence="2" id="KW-0732">Signal</keyword>
<feature type="domain" description="ShKT" evidence="3">
    <location>
        <begin position="83"/>
        <end position="118"/>
    </location>
</feature>
<dbReference type="PANTHER" id="PTHR21724">
    <property type="entry name" value="SHKT DOMAIN-CONTAINING PROTEIN"/>
    <property type="match status" value="1"/>
</dbReference>
<sequence length="159" mass="17111">MLAVALLLLVLPSLLDARIKDVGEDYEVVDVGRIAKAPKRPKAILFREEEGSGHSPEAESTLPPTTISLTTLPSITSTGSDDSCNDILLCAPLSGFCKQSIYEGFVNVFCRKTCKLCKSSCFDHNPIQCQIWAEDGSCRSALLGAFASKMCAKSCNSCE</sequence>
<feature type="signal peptide" evidence="2">
    <location>
        <begin position="1"/>
        <end position="17"/>
    </location>
</feature>
<protein>
    <recommendedName>
        <fullName evidence="3">ShKT domain-containing protein</fullName>
    </recommendedName>
</protein>
<evidence type="ECO:0000259" key="3">
    <source>
        <dbReference type="SMART" id="SM00254"/>
    </source>
</evidence>
<dbReference type="Gene3D" id="1.10.10.1940">
    <property type="match status" value="1"/>
</dbReference>
<feature type="domain" description="ShKT" evidence="3">
    <location>
        <begin position="120"/>
        <end position="159"/>
    </location>
</feature>
<reference evidence="4" key="1">
    <citation type="submission" date="2023-06" db="EMBL/GenBank/DDBJ databases">
        <title>Genomic analysis of the entomopathogenic nematode Steinernema hermaphroditum.</title>
        <authorList>
            <person name="Schwarz E.M."/>
            <person name="Heppert J.K."/>
            <person name="Baniya A."/>
            <person name="Schwartz H.T."/>
            <person name="Tan C.-H."/>
            <person name="Antoshechkin I."/>
            <person name="Sternberg P.W."/>
            <person name="Goodrich-Blair H."/>
            <person name="Dillman A.R."/>
        </authorList>
    </citation>
    <scope>NUCLEOTIDE SEQUENCE</scope>
    <source>
        <strain evidence="4">PS9179</strain>
        <tissue evidence="4">Whole animal</tissue>
    </source>
</reference>
<dbReference type="SMART" id="SM00254">
    <property type="entry name" value="ShKT"/>
    <property type="match status" value="2"/>
</dbReference>